<dbReference type="GO" id="GO:0048476">
    <property type="term" value="C:Holliday junction resolvase complex"/>
    <property type="evidence" value="ECO:0007669"/>
    <property type="project" value="UniProtKB-UniRule"/>
</dbReference>
<dbReference type="NCBIfam" id="TIGR00228">
    <property type="entry name" value="ruvC"/>
    <property type="match status" value="1"/>
</dbReference>
<evidence type="ECO:0000256" key="9">
    <source>
        <dbReference type="ARBA" id="ARBA00023125"/>
    </source>
</evidence>
<evidence type="ECO:0000256" key="5">
    <source>
        <dbReference type="ARBA" id="ARBA00022759"/>
    </source>
</evidence>
<comment type="catalytic activity">
    <reaction evidence="12 13">
        <text>Endonucleolytic cleavage at a junction such as a reciprocal single-stranded crossover between two homologous DNA duplexes (Holliday junction).</text>
        <dbReference type="EC" id="3.1.21.10"/>
    </reaction>
</comment>
<keyword evidence="8 13" id="KW-0460">Magnesium</keyword>
<name>A0A9D1AIM4_9FIRM</name>
<dbReference type="CDD" id="cd16962">
    <property type="entry name" value="RuvC"/>
    <property type="match status" value="1"/>
</dbReference>
<dbReference type="NCBIfam" id="NF000711">
    <property type="entry name" value="PRK00039.2-1"/>
    <property type="match status" value="1"/>
</dbReference>
<organism evidence="15 16">
    <name type="scientific">Candidatus Coproplasma stercoripullorum</name>
    <dbReference type="NCBI Taxonomy" id="2840751"/>
    <lineage>
        <taxon>Bacteria</taxon>
        <taxon>Bacillati</taxon>
        <taxon>Bacillota</taxon>
        <taxon>Clostridia</taxon>
        <taxon>Eubacteriales</taxon>
        <taxon>Candidatus Coproplasma</taxon>
    </lineage>
</organism>
<evidence type="ECO:0000256" key="13">
    <source>
        <dbReference type="HAMAP-Rule" id="MF_00034"/>
    </source>
</evidence>
<keyword evidence="3 13" id="KW-0540">Nuclease</keyword>
<dbReference type="AlphaFoldDB" id="A0A9D1AIM4"/>
<keyword evidence="4 13" id="KW-0479">Metal-binding</keyword>
<dbReference type="GO" id="GO:0006281">
    <property type="term" value="P:DNA repair"/>
    <property type="evidence" value="ECO:0007669"/>
    <property type="project" value="UniProtKB-UniRule"/>
</dbReference>
<dbReference type="Proteomes" id="UP000824179">
    <property type="component" value="Unassembled WGS sequence"/>
</dbReference>
<dbReference type="GO" id="GO:0005737">
    <property type="term" value="C:cytoplasm"/>
    <property type="evidence" value="ECO:0007669"/>
    <property type="project" value="UniProtKB-SubCell"/>
</dbReference>
<comment type="caution">
    <text evidence="15">The sequence shown here is derived from an EMBL/GenBank/DDBJ whole genome shotgun (WGS) entry which is preliminary data.</text>
</comment>
<evidence type="ECO:0000256" key="8">
    <source>
        <dbReference type="ARBA" id="ARBA00022842"/>
    </source>
</evidence>
<dbReference type="EC" id="3.1.21.10" evidence="13 14"/>
<feature type="active site" evidence="13">
    <location>
        <position position="7"/>
    </location>
</feature>
<dbReference type="PANTHER" id="PTHR30194">
    <property type="entry name" value="CROSSOVER JUNCTION ENDODEOXYRIBONUCLEASE RUVC"/>
    <property type="match status" value="1"/>
</dbReference>
<dbReference type="EMBL" id="DVHB01000097">
    <property type="protein sequence ID" value="HIR39866.1"/>
    <property type="molecule type" value="Genomic_DNA"/>
</dbReference>
<feature type="binding site" evidence="13">
    <location>
        <position position="141"/>
    </location>
    <ligand>
        <name>Mg(2+)</name>
        <dbReference type="ChEBI" id="CHEBI:18420"/>
        <label>1</label>
    </ligand>
</feature>
<comment type="similarity">
    <text evidence="1 13">Belongs to the RuvC family.</text>
</comment>
<evidence type="ECO:0000256" key="6">
    <source>
        <dbReference type="ARBA" id="ARBA00022763"/>
    </source>
</evidence>
<evidence type="ECO:0000313" key="16">
    <source>
        <dbReference type="Proteomes" id="UP000824179"/>
    </source>
</evidence>
<dbReference type="InterPro" id="IPR012337">
    <property type="entry name" value="RNaseH-like_sf"/>
</dbReference>
<dbReference type="GO" id="GO:0000287">
    <property type="term" value="F:magnesium ion binding"/>
    <property type="evidence" value="ECO:0007669"/>
    <property type="project" value="UniProtKB-UniRule"/>
</dbReference>
<comment type="subunit">
    <text evidence="13">Homodimer which binds Holliday junction (HJ) DNA. The HJ becomes 2-fold symmetrical on binding to RuvC with unstacked arms; it has a different conformation from HJ DNA in complex with RuvA. In the full resolvosome a probable DNA-RuvA(4)-RuvB(12)-RuvC(2) complex forms which resolves the HJ.</text>
</comment>
<evidence type="ECO:0000256" key="11">
    <source>
        <dbReference type="ARBA" id="ARBA00023204"/>
    </source>
</evidence>
<gene>
    <name evidence="13 15" type="primary">ruvC</name>
    <name evidence="15" type="ORF">IAB90_05740</name>
</gene>
<dbReference type="GO" id="GO:0003677">
    <property type="term" value="F:DNA binding"/>
    <property type="evidence" value="ECO:0007669"/>
    <property type="project" value="UniProtKB-KW"/>
</dbReference>
<evidence type="ECO:0000256" key="14">
    <source>
        <dbReference type="NCBIfam" id="TIGR00228"/>
    </source>
</evidence>
<evidence type="ECO:0000256" key="4">
    <source>
        <dbReference type="ARBA" id="ARBA00022723"/>
    </source>
</evidence>
<keyword evidence="9 13" id="KW-0238">DNA-binding</keyword>
<evidence type="ECO:0000256" key="1">
    <source>
        <dbReference type="ARBA" id="ARBA00009518"/>
    </source>
</evidence>
<dbReference type="InterPro" id="IPR002176">
    <property type="entry name" value="X-over_junc_endoDNase_RuvC"/>
</dbReference>
<feature type="binding site" evidence="13">
    <location>
        <position position="7"/>
    </location>
    <ligand>
        <name>Mg(2+)</name>
        <dbReference type="ChEBI" id="CHEBI:18420"/>
        <label>1</label>
    </ligand>
</feature>
<evidence type="ECO:0000256" key="3">
    <source>
        <dbReference type="ARBA" id="ARBA00022722"/>
    </source>
</evidence>
<dbReference type="SUPFAM" id="SSF53098">
    <property type="entry name" value="Ribonuclease H-like"/>
    <property type="match status" value="1"/>
</dbReference>
<evidence type="ECO:0000256" key="7">
    <source>
        <dbReference type="ARBA" id="ARBA00022801"/>
    </source>
</evidence>
<dbReference type="HAMAP" id="MF_00034">
    <property type="entry name" value="RuvC"/>
    <property type="match status" value="1"/>
</dbReference>
<protein>
    <recommendedName>
        <fullName evidence="13 14">Crossover junction endodeoxyribonuclease RuvC</fullName>
        <ecNumber evidence="13 14">3.1.21.10</ecNumber>
    </recommendedName>
    <alternativeName>
        <fullName evidence="13">Holliday junction nuclease RuvC</fullName>
    </alternativeName>
    <alternativeName>
        <fullName evidence="13">Holliday junction resolvase RuvC</fullName>
    </alternativeName>
</protein>
<keyword evidence="6 13" id="KW-0227">DNA damage</keyword>
<dbReference type="GO" id="GO:0008821">
    <property type="term" value="F:crossover junction DNA endonuclease activity"/>
    <property type="evidence" value="ECO:0007669"/>
    <property type="project" value="UniProtKB-UniRule"/>
</dbReference>
<feature type="active site" evidence="13">
    <location>
        <position position="141"/>
    </location>
</feature>
<dbReference type="PROSITE" id="PS01321">
    <property type="entry name" value="RUVC"/>
    <property type="match status" value="1"/>
</dbReference>
<proteinExistence type="inferred from homology"/>
<accession>A0A9D1AIM4</accession>
<feature type="active site" evidence="13">
    <location>
        <position position="68"/>
    </location>
</feature>
<dbReference type="PANTHER" id="PTHR30194:SF3">
    <property type="entry name" value="CROSSOVER JUNCTION ENDODEOXYRIBONUCLEASE RUVC"/>
    <property type="match status" value="1"/>
</dbReference>
<dbReference type="InterPro" id="IPR020563">
    <property type="entry name" value="X-over_junc_endoDNase_Mg_BS"/>
</dbReference>
<dbReference type="Pfam" id="PF02075">
    <property type="entry name" value="RuvC"/>
    <property type="match status" value="1"/>
</dbReference>
<comment type="cofactor">
    <cofactor evidence="13">
        <name>Mg(2+)</name>
        <dbReference type="ChEBI" id="CHEBI:18420"/>
    </cofactor>
    <text evidence="13">Binds 2 Mg(2+) ion per subunit.</text>
</comment>
<reference evidence="15" key="1">
    <citation type="submission" date="2020-10" db="EMBL/GenBank/DDBJ databases">
        <authorList>
            <person name="Gilroy R."/>
        </authorList>
    </citation>
    <scope>NUCLEOTIDE SEQUENCE</scope>
    <source>
        <strain evidence="15">ChiW25-3613</strain>
    </source>
</reference>
<keyword evidence="7 13" id="KW-0378">Hydrolase</keyword>
<evidence type="ECO:0000256" key="12">
    <source>
        <dbReference type="ARBA" id="ARBA00029354"/>
    </source>
</evidence>
<dbReference type="PRINTS" id="PR00696">
    <property type="entry name" value="RSOLVASERUVC"/>
</dbReference>
<evidence type="ECO:0000313" key="15">
    <source>
        <dbReference type="EMBL" id="HIR39866.1"/>
    </source>
</evidence>
<dbReference type="InterPro" id="IPR036397">
    <property type="entry name" value="RNaseH_sf"/>
</dbReference>
<keyword evidence="10 13" id="KW-0233">DNA recombination</keyword>
<keyword evidence="2 13" id="KW-0963">Cytoplasm</keyword>
<dbReference type="FunFam" id="3.30.420.10:FF:000002">
    <property type="entry name" value="Crossover junction endodeoxyribonuclease RuvC"/>
    <property type="match status" value="1"/>
</dbReference>
<evidence type="ECO:0000256" key="2">
    <source>
        <dbReference type="ARBA" id="ARBA00022490"/>
    </source>
</evidence>
<evidence type="ECO:0000256" key="10">
    <source>
        <dbReference type="ARBA" id="ARBA00023172"/>
    </source>
</evidence>
<dbReference type="Gene3D" id="3.30.420.10">
    <property type="entry name" value="Ribonuclease H-like superfamily/Ribonuclease H"/>
    <property type="match status" value="1"/>
</dbReference>
<keyword evidence="11 13" id="KW-0234">DNA repair</keyword>
<reference evidence="15" key="2">
    <citation type="journal article" date="2021" name="PeerJ">
        <title>Extensive microbial diversity within the chicken gut microbiome revealed by metagenomics and culture.</title>
        <authorList>
            <person name="Gilroy R."/>
            <person name="Ravi A."/>
            <person name="Getino M."/>
            <person name="Pursley I."/>
            <person name="Horton D.L."/>
            <person name="Alikhan N.F."/>
            <person name="Baker D."/>
            <person name="Gharbi K."/>
            <person name="Hall N."/>
            <person name="Watson M."/>
            <person name="Adriaenssens E.M."/>
            <person name="Foster-Nyarko E."/>
            <person name="Jarju S."/>
            <person name="Secka A."/>
            <person name="Antonio M."/>
            <person name="Oren A."/>
            <person name="Chaudhuri R.R."/>
            <person name="La Ragione R."/>
            <person name="Hildebrand F."/>
            <person name="Pallen M.J."/>
        </authorList>
    </citation>
    <scope>NUCLEOTIDE SEQUENCE</scope>
    <source>
        <strain evidence="15">ChiW25-3613</strain>
    </source>
</reference>
<dbReference type="GO" id="GO:0006310">
    <property type="term" value="P:DNA recombination"/>
    <property type="evidence" value="ECO:0007669"/>
    <property type="project" value="UniProtKB-UniRule"/>
</dbReference>
<comment type="subcellular location">
    <subcellularLocation>
        <location evidence="13">Cytoplasm</location>
    </subcellularLocation>
</comment>
<comment type="function">
    <text evidence="13">The RuvA-RuvB-RuvC complex processes Holliday junction (HJ) DNA during genetic recombination and DNA repair. Endonuclease that resolves HJ intermediates. Cleaves cruciform DNA by making single-stranded nicks across the HJ at symmetrical positions within the homologous arms, yielding a 5'-phosphate and a 3'-hydroxyl group; requires a central core of homology in the junction. The consensus cleavage sequence is 5'-(A/T)TT(C/G)-3'. Cleavage occurs on the 3'-side of the TT dinucleotide at the point of strand exchange. HJ branch migration catalyzed by RuvA-RuvB allows RuvC to scan DNA until it finds its consensus sequence, where it cleaves and resolves the cruciform DNA.</text>
</comment>
<keyword evidence="5 13" id="KW-0255">Endonuclease</keyword>
<sequence length="165" mass="17901">MIILGIDPGLATMGYGVLEKKTNGDAVAVDYGVVLTPKDESLPVRLAMLEEGLNKVLNKFKPAEVAVEELFFSKNITTGIPVAHARGVILLTCIKFCGRLYEYTPMQIKQALTGYGRADKVQMMHVVTSLLHFSKIPRPDDAADALAVALCHAHTSRFGKLFGIG</sequence>
<feature type="binding site" evidence="13">
    <location>
        <position position="68"/>
    </location>
    <ligand>
        <name>Mg(2+)</name>
        <dbReference type="ChEBI" id="CHEBI:18420"/>
        <label>2</label>
    </ligand>
</feature>